<organism evidence="2 3">
    <name type="scientific">Nocardia bovistercoris</name>
    <dbReference type="NCBI Taxonomy" id="2785916"/>
    <lineage>
        <taxon>Bacteria</taxon>
        <taxon>Bacillati</taxon>
        <taxon>Actinomycetota</taxon>
        <taxon>Actinomycetes</taxon>
        <taxon>Mycobacteriales</taxon>
        <taxon>Nocardiaceae</taxon>
        <taxon>Nocardia</taxon>
    </lineage>
</organism>
<feature type="domain" description="NAD(P)-binding" evidence="1">
    <location>
        <begin position="7"/>
        <end position="176"/>
    </location>
</feature>
<dbReference type="RefSeq" id="WP_196154147.1">
    <property type="nucleotide sequence ID" value="NZ_JADMLG010000033.1"/>
</dbReference>
<dbReference type="Pfam" id="PF13460">
    <property type="entry name" value="NAD_binding_10"/>
    <property type="match status" value="1"/>
</dbReference>
<proteinExistence type="predicted"/>
<dbReference type="Gene3D" id="3.40.50.720">
    <property type="entry name" value="NAD(P)-binding Rossmann-like Domain"/>
    <property type="match status" value="1"/>
</dbReference>
<dbReference type="AlphaFoldDB" id="A0A931N8K3"/>
<evidence type="ECO:0000313" key="3">
    <source>
        <dbReference type="Proteomes" id="UP000655751"/>
    </source>
</evidence>
<dbReference type="PANTHER" id="PTHR43162">
    <property type="match status" value="1"/>
</dbReference>
<accession>A0A931N8K3</accession>
<dbReference type="Proteomes" id="UP000655751">
    <property type="component" value="Unassembled WGS sequence"/>
</dbReference>
<reference evidence="2" key="1">
    <citation type="submission" date="2020-11" db="EMBL/GenBank/DDBJ databases">
        <title>Nocardia NEAU-351.nov., a novel actinomycete isolated from the cow dung.</title>
        <authorList>
            <person name="Zhang X."/>
        </authorList>
    </citation>
    <scope>NUCLEOTIDE SEQUENCE</scope>
    <source>
        <strain evidence="2">NEAU-351</strain>
    </source>
</reference>
<protein>
    <submittedName>
        <fullName evidence="2">NAD(P)H-binding protein</fullName>
    </submittedName>
</protein>
<dbReference type="InterPro" id="IPR036291">
    <property type="entry name" value="NAD(P)-bd_dom_sf"/>
</dbReference>
<dbReference type="InterPro" id="IPR016040">
    <property type="entry name" value="NAD(P)-bd_dom"/>
</dbReference>
<dbReference type="EMBL" id="JADMLG010000033">
    <property type="protein sequence ID" value="MBH0781868.1"/>
    <property type="molecule type" value="Genomic_DNA"/>
</dbReference>
<gene>
    <name evidence="2" type="ORF">IT779_36910</name>
</gene>
<comment type="caution">
    <text evidence="2">The sequence shown here is derived from an EMBL/GenBank/DDBJ whole genome shotgun (WGS) entry which is preliminary data.</text>
</comment>
<sequence>MSILVIGAYGTVGSRVAAGLRSAGIPIRGSSRKPETTESPGLEMVRLDLDEPETLPAALDGIDKVFLYSVPEHIAEFVGAAQAAGVEHVVLLSSCAVVEPVAQRTRAAQIHSAVEQAVRESGIAWTFLRPTTFATTRLHWAQAIRSGEELRIPFLRMETAAIHERDIADVAVRALTGDGHAGKGYWLTGPQAMTQREHAETIAAVTGRSVDVAEMSPEDVGNLPAPFVRTMTERMNAPCVVTSTVEEVTGTPARSFRQWVEDHIADFS</sequence>
<dbReference type="PANTHER" id="PTHR43162:SF1">
    <property type="entry name" value="PRESTALK A DIFFERENTIATION PROTEIN A"/>
    <property type="match status" value="1"/>
</dbReference>
<dbReference type="InterPro" id="IPR051604">
    <property type="entry name" value="Ergot_Alk_Oxidoreductase"/>
</dbReference>
<name>A0A931N8K3_9NOCA</name>
<evidence type="ECO:0000259" key="1">
    <source>
        <dbReference type="Pfam" id="PF13460"/>
    </source>
</evidence>
<keyword evidence="3" id="KW-1185">Reference proteome</keyword>
<evidence type="ECO:0000313" key="2">
    <source>
        <dbReference type="EMBL" id="MBH0781868.1"/>
    </source>
</evidence>
<dbReference type="SUPFAM" id="SSF51735">
    <property type="entry name" value="NAD(P)-binding Rossmann-fold domains"/>
    <property type="match status" value="1"/>
</dbReference>